<feature type="coiled-coil region" evidence="2">
    <location>
        <begin position="116"/>
        <end position="192"/>
    </location>
</feature>
<sequence>MPPKKKGGKKGKKGKGKGDKDEGTPEGGGNIATPEPTEKEILLQQELEKVTGDLESTKKRVEELKSYELYYLNTIRRKENEWLQQEGSRVRVESHEYMSYMDKKTTARQTKVITLSDHNKQEIQDIKRQEELLKEEFNQKKQALQNLLFEKQNILKKTTEELAELNTYKELQTEQLNKIKELEKEVMTMRSKHSETIQSLKSTFLKEKREYQQDSDSRIAALEKLANKEAEKCLTDHTNKIKLDNRKLRRELQELIHMTRVYQAHQRDLEEQRKQLLREQQYAEDLKILRSTRQHKVLKAFDLLGEEADVEGETASPS</sequence>
<dbReference type="InterPro" id="IPR032777">
    <property type="entry name" value="DUF4515"/>
</dbReference>
<dbReference type="EMBL" id="VSWD01000010">
    <property type="protein sequence ID" value="KAK3091742.1"/>
    <property type="molecule type" value="Genomic_DNA"/>
</dbReference>
<dbReference type="PANTHER" id="PTHR14845">
    <property type="entry name" value="COILED-COIL DOMAIN-CONTAINING 166"/>
    <property type="match status" value="1"/>
</dbReference>
<dbReference type="Proteomes" id="UP001186944">
    <property type="component" value="Unassembled WGS sequence"/>
</dbReference>
<reference evidence="5" key="1">
    <citation type="submission" date="2019-08" db="EMBL/GenBank/DDBJ databases">
        <title>The improved chromosome-level genome for the pearl oyster Pinctada fucata martensii using PacBio sequencing and Hi-C.</title>
        <authorList>
            <person name="Zheng Z."/>
        </authorList>
    </citation>
    <scope>NUCLEOTIDE SEQUENCE</scope>
    <source>
        <strain evidence="5">ZZ-2019</strain>
        <tissue evidence="5">Adductor muscle</tissue>
    </source>
</reference>
<evidence type="ECO:0000259" key="4">
    <source>
        <dbReference type="Pfam" id="PF14988"/>
    </source>
</evidence>
<gene>
    <name evidence="5" type="ORF">FSP39_022279</name>
</gene>
<dbReference type="Pfam" id="PF14988">
    <property type="entry name" value="DUF4515"/>
    <property type="match status" value="1"/>
</dbReference>
<keyword evidence="6" id="KW-1185">Reference proteome</keyword>
<protein>
    <recommendedName>
        <fullName evidence="4">DUF4515 domain-containing protein</fullName>
    </recommendedName>
</protein>
<accession>A0AA88XSW8</accession>
<feature type="compositionally biased region" description="Basic residues" evidence="3">
    <location>
        <begin position="1"/>
        <end position="15"/>
    </location>
</feature>
<feature type="domain" description="DUF4515" evidence="4">
    <location>
        <begin position="94"/>
        <end position="286"/>
    </location>
</feature>
<evidence type="ECO:0000256" key="2">
    <source>
        <dbReference type="SAM" id="Coils"/>
    </source>
</evidence>
<feature type="region of interest" description="Disordered" evidence="3">
    <location>
        <begin position="1"/>
        <end position="38"/>
    </location>
</feature>
<proteinExistence type="predicted"/>
<organism evidence="5 6">
    <name type="scientific">Pinctada imbricata</name>
    <name type="common">Atlantic pearl-oyster</name>
    <name type="synonym">Pinctada martensii</name>
    <dbReference type="NCBI Taxonomy" id="66713"/>
    <lineage>
        <taxon>Eukaryota</taxon>
        <taxon>Metazoa</taxon>
        <taxon>Spiralia</taxon>
        <taxon>Lophotrochozoa</taxon>
        <taxon>Mollusca</taxon>
        <taxon>Bivalvia</taxon>
        <taxon>Autobranchia</taxon>
        <taxon>Pteriomorphia</taxon>
        <taxon>Pterioida</taxon>
        <taxon>Pterioidea</taxon>
        <taxon>Pteriidae</taxon>
        <taxon>Pinctada</taxon>
    </lineage>
</organism>
<evidence type="ECO:0000256" key="3">
    <source>
        <dbReference type="SAM" id="MobiDB-lite"/>
    </source>
</evidence>
<evidence type="ECO:0000313" key="5">
    <source>
        <dbReference type="EMBL" id="KAK3091742.1"/>
    </source>
</evidence>
<dbReference type="AlphaFoldDB" id="A0AA88XSW8"/>
<evidence type="ECO:0000256" key="1">
    <source>
        <dbReference type="ARBA" id="ARBA00023054"/>
    </source>
</evidence>
<dbReference type="PANTHER" id="PTHR14845:SF0">
    <property type="entry name" value="DUF4515 DOMAIN-CONTAINING PROTEIN"/>
    <property type="match status" value="1"/>
</dbReference>
<name>A0AA88XSW8_PINIB</name>
<comment type="caution">
    <text evidence="5">The sequence shown here is derived from an EMBL/GenBank/DDBJ whole genome shotgun (WGS) entry which is preliminary data.</text>
</comment>
<keyword evidence="1 2" id="KW-0175">Coiled coil</keyword>
<evidence type="ECO:0000313" key="6">
    <source>
        <dbReference type="Proteomes" id="UP001186944"/>
    </source>
</evidence>